<dbReference type="GO" id="GO:0005886">
    <property type="term" value="C:plasma membrane"/>
    <property type="evidence" value="ECO:0007669"/>
    <property type="project" value="UniProtKB-SubCell"/>
</dbReference>
<dbReference type="Proteomes" id="UP000198939">
    <property type="component" value="Unassembled WGS sequence"/>
</dbReference>
<dbReference type="InterPro" id="IPR043428">
    <property type="entry name" value="LivM-like"/>
</dbReference>
<dbReference type="InterPro" id="IPR032823">
    <property type="entry name" value="BCA_ABC_TP_C"/>
</dbReference>
<keyword evidence="9 11" id="KW-1133">Transmembrane helix</keyword>
<evidence type="ECO:0000256" key="10">
    <source>
        <dbReference type="ARBA" id="ARBA00023136"/>
    </source>
</evidence>
<gene>
    <name evidence="13" type="primary">rbsA_15</name>
    <name evidence="13" type="ORF">RTCCBAU85039_6308</name>
    <name evidence="14" type="ORF">SAMN05216228_105020</name>
</gene>
<evidence type="ECO:0000256" key="11">
    <source>
        <dbReference type="SAM" id="Phobius"/>
    </source>
</evidence>
<reference evidence="13" key="1">
    <citation type="submission" date="2016-10" db="EMBL/GenBank/DDBJ databases">
        <authorList>
            <person name="de Groot N.N."/>
        </authorList>
    </citation>
    <scope>NUCLEOTIDE SEQUENCE [LARGE SCALE GENOMIC DNA]</scope>
    <source>
        <strain evidence="13">CCBAU85039</strain>
    </source>
</reference>
<reference evidence="14 16" key="2">
    <citation type="submission" date="2016-10" db="EMBL/GenBank/DDBJ databases">
        <authorList>
            <person name="Varghese N."/>
            <person name="Submissions S."/>
        </authorList>
    </citation>
    <scope>NUCLEOTIDE SEQUENCE [LARGE SCALE GENOMIC DNA]</scope>
    <source>
        <strain evidence="14 16">CGMCC 1.7071</strain>
    </source>
</reference>
<protein>
    <submittedName>
        <fullName evidence="14">ABC-type branched-chain amino acid transport system, ATPase component</fullName>
    </submittedName>
    <submittedName>
        <fullName evidence="13">Ribose import ATP-binding protein RbsA</fullName>
        <ecNumber evidence="13">3.6.3.17</ecNumber>
    </submittedName>
</protein>
<evidence type="ECO:0000256" key="6">
    <source>
        <dbReference type="ARBA" id="ARBA00022741"/>
    </source>
</evidence>
<feature type="transmembrane region" description="Helical" evidence="11">
    <location>
        <begin position="20"/>
        <end position="42"/>
    </location>
</feature>
<dbReference type="Pfam" id="PF02653">
    <property type="entry name" value="BPD_transp_2"/>
    <property type="match status" value="1"/>
</dbReference>
<dbReference type="InterPro" id="IPR017871">
    <property type="entry name" value="ABC_transporter-like_CS"/>
</dbReference>
<organism evidence="13 15">
    <name type="scientific">Rhizobium tibeticum</name>
    <dbReference type="NCBI Taxonomy" id="501024"/>
    <lineage>
        <taxon>Bacteria</taxon>
        <taxon>Pseudomonadati</taxon>
        <taxon>Pseudomonadota</taxon>
        <taxon>Alphaproteobacteria</taxon>
        <taxon>Hyphomicrobiales</taxon>
        <taxon>Rhizobiaceae</taxon>
        <taxon>Rhizobium/Agrobacterium group</taxon>
        <taxon>Rhizobium</taxon>
    </lineage>
</organism>
<evidence type="ECO:0000256" key="5">
    <source>
        <dbReference type="ARBA" id="ARBA00022692"/>
    </source>
</evidence>
<evidence type="ECO:0000259" key="12">
    <source>
        <dbReference type="PROSITE" id="PS50893"/>
    </source>
</evidence>
<dbReference type="InterPro" id="IPR003439">
    <property type="entry name" value="ABC_transporter-like_ATP-bd"/>
</dbReference>
<dbReference type="PROSITE" id="PS51257">
    <property type="entry name" value="PROKAR_LIPOPROTEIN"/>
    <property type="match status" value="1"/>
</dbReference>
<dbReference type="STRING" id="501024.RTCCBAU85039_6308"/>
<dbReference type="Pfam" id="PF00005">
    <property type="entry name" value="ABC_tran"/>
    <property type="match status" value="2"/>
</dbReference>
<dbReference type="EMBL" id="FOCV01000050">
    <property type="protein sequence ID" value="SEP21005.1"/>
    <property type="molecule type" value="Genomic_DNA"/>
</dbReference>
<proteinExistence type="inferred from homology"/>
<dbReference type="CDD" id="cd06581">
    <property type="entry name" value="TM_PBP1_LivM_like"/>
    <property type="match status" value="1"/>
</dbReference>
<evidence type="ECO:0000256" key="3">
    <source>
        <dbReference type="ARBA" id="ARBA00022448"/>
    </source>
</evidence>
<keyword evidence="13" id="KW-0378">Hydrolase</keyword>
<evidence type="ECO:0000313" key="16">
    <source>
        <dbReference type="Proteomes" id="UP000198939"/>
    </source>
</evidence>
<dbReference type="RefSeq" id="WP_280142225.1">
    <property type="nucleotide sequence ID" value="NZ_FNXB01000064.1"/>
</dbReference>
<feature type="domain" description="ABC transporter" evidence="12">
    <location>
        <begin position="154"/>
        <end position="395"/>
    </location>
</feature>
<dbReference type="InterPro" id="IPR027417">
    <property type="entry name" value="P-loop_NTPase"/>
</dbReference>
<evidence type="ECO:0000256" key="1">
    <source>
        <dbReference type="ARBA" id="ARBA00004651"/>
    </source>
</evidence>
<dbReference type="GO" id="GO:0016887">
    <property type="term" value="F:ATP hydrolysis activity"/>
    <property type="evidence" value="ECO:0007669"/>
    <property type="project" value="InterPro"/>
</dbReference>
<evidence type="ECO:0000313" key="14">
    <source>
        <dbReference type="EMBL" id="SEP21005.1"/>
    </source>
</evidence>
<dbReference type="Proteomes" id="UP000183063">
    <property type="component" value="Unassembled WGS sequence"/>
</dbReference>
<sequence length="527" mass="57400">MNSVPRAWANDVRRLKLKAFVLSAIVVGCAGAMLTLMIRGAYANSLGWQHAGDALLMTILGGMNHFLGTLWGAIAFILLQDQLSALTENWWLIFAPIIILMALLSPEGVQGFFRKLTGKSDWTLVRNTTPARPASIDPAKEGQTEVVNLAKPIMSVRGISKKFGSIVTARGLDLDVMPCRVHSFIGPNGAGKTTFFNILTGIIKADEGEILFEGRNINRLPIHKRVRLGIARSFQILSVFRELTVFENVRVAVQAQSPVRDSLWRDAHGFDEINARVWSLLAEVGLDNRAGDKCANLSHGEQRLLEIAITLASNAKILLLDEPLAGLAEADRKVVARLITRLGKSHAVLLIEHDIDRVVAISDRLTVLHQGRLIADGKPHDVARDPAVIEAYMGTANLDAQIVVDKADPEAAPRRTLLKVENLRAGYDGSLILDGLNLELREGEVVALLGRNGVGKSTTLKALMSAVEVSSGRITLGDKDITGLPSYEINRLGISMVPEGRRLFLGLTVLENLQLAQREGGQHRGNL</sequence>
<dbReference type="EC" id="3.6.3.17" evidence="13"/>
<dbReference type="GO" id="GO:0005524">
    <property type="term" value="F:ATP binding"/>
    <property type="evidence" value="ECO:0007669"/>
    <property type="project" value="UniProtKB-KW"/>
</dbReference>
<dbReference type="EMBL" id="FNXB01000064">
    <property type="protein sequence ID" value="SEI20066.1"/>
    <property type="molecule type" value="Genomic_DNA"/>
</dbReference>
<keyword evidence="16" id="KW-1185">Reference proteome</keyword>
<dbReference type="InterPro" id="IPR052156">
    <property type="entry name" value="BCAA_Transport_ATP-bd_LivF"/>
</dbReference>
<evidence type="ECO:0000256" key="7">
    <source>
        <dbReference type="ARBA" id="ARBA00022840"/>
    </source>
</evidence>
<evidence type="ECO:0000256" key="8">
    <source>
        <dbReference type="ARBA" id="ARBA00022970"/>
    </source>
</evidence>
<keyword evidence="4" id="KW-1003">Cell membrane</keyword>
<feature type="transmembrane region" description="Helical" evidence="11">
    <location>
        <begin position="90"/>
        <end position="109"/>
    </location>
</feature>
<keyword evidence="6" id="KW-0547">Nucleotide-binding</keyword>
<keyword evidence="3" id="KW-0813">Transport</keyword>
<dbReference type="Pfam" id="PF12399">
    <property type="entry name" value="BCA_ABC_TP_C"/>
    <property type="match status" value="1"/>
</dbReference>
<dbReference type="PANTHER" id="PTHR43820">
    <property type="entry name" value="HIGH-AFFINITY BRANCHED-CHAIN AMINO ACID TRANSPORT ATP-BINDING PROTEIN LIVF"/>
    <property type="match status" value="1"/>
</dbReference>
<dbReference type="PANTHER" id="PTHR43820:SF4">
    <property type="entry name" value="HIGH-AFFINITY BRANCHED-CHAIN AMINO ACID TRANSPORT ATP-BINDING PROTEIN LIVF"/>
    <property type="match status" value="1"/>
</dbReference>
<keyword evidence="7 13" id="KW-0067">ATP-binding</keyword>
<dbReference type="PROSITE" id="PS00211">
    <property type="entry name" value="ABC_TRANSPORTER_1"/>
    <property type="match status" value="1"/>
</dbReference>
<dbReference type="InterPro" id="IPR003593">
    <property type="entry name" value="AAA+_ATPase"/>
</dbReference>
<dbReference type="GO" id="GO:0015807">
    <property type="term" value="P:L-amino acid transport"/>
    <property type="evidence" value="ECO:0007669"/>
    <property type="project" value="TreeGrafter"/>
</dbReference>
<reference evidence="15" key="3">
    <citation type="submission" date="2016-10" db="EMBL/GenBank/DDBJ databases">
        <authorList>
            <person name="Wibberg D."/>
        </authorList>
    </citation>
    <scope>NUCLEOTIDE SEQUENCE [LARGE SCALE GENOMIC DNA]</scope>
</reference>
<name>A0A1H8W080_9HYPH</name>
<dbReference type="GO" id="GO:0015658">
    <property type="term" value="F:branched-chain amino acid transmembrane transporter activity"/>
    <property type="evidence" value="ECO:0007669"/>
    <property type="project" value="InterPro"/>
</dbReference>
<keyword evidence="10 11" id="KW-0472">Membrane</keyword>
<dbReference type="CDD" id="cd03219">
    <property type="entry name" value="ABC_Mj1267_LivG_branched"/>
    <property type="match status" value="1"/>
</dbReference>
<dbReference type="AlphaFoldDB" id="A0A1H8W080"/>
<dbReference type="InterPro" id="IPR001851">
    <property type="entry name" value="ABC_transp_permease"/>
</dbReference>
<dbReference type="SUPFAM" id="SSF52540">
    <property type="entry name" value="P-loop containing nucleoside triphosphate hydrolases"/>
    <property type="match status" value="2"/>
</dbReference>
<dbReference type="Gene3D" id="3.40.50.300">
    <property type="entry name" value="P-loop containing nucleotide triphosphate hydrolases"/>
    <property type="match status" value="2"/>
</dbReference>
<evidence type="ECO:0000313" key="15">
    <source>
        <dbReference type="Proteomes" id="UP000183063"/>
    </source>
</evidence>
<comment type="similarity">
    <text evidence="2">Belongs to the ABC transporter superfamily.</text>
</comment>
<dbReference type="SMART" id="SM00382">
    <property type="entry name" value="AAA"/>
    <property type="match status" value="1"/>
</dbReference>
<evidence type="ECO:0000313" key="13">
    <source>
        <dbReference type="EMBL" id="SEI20066.1"/>
    </source>
</evidence>
<comment type="subcellular location">
    <subcellularLocation>
        <location evidence="1">Cell membrane</location>
        <topology evidence="1">Multi-pass membrane protein</topology>
    </subcellularLocation>
</comment>
<keyword evidence="5 11" id="KW-0812">Transmembrane</keyword>
<feature type="transmembrane region" description="Helical" evidence="11">
    <location>
        <begin position="54"/>
        <end position="78"/>
    </location>
</feature>
<keyword evidence="8" id="KW-0029">Amino-acid transport</keyword>
<evidence type="ECO:0000256" key="4">
    <source>
        <dbReference type="ARBA" id="ARBA00022475"/>
    </source>
</evidence>
<dbReference type="PROSITE" id="PS50893">
    <property type="entry name" value="ABC_TRANSPORTER_2"/>
    <property type="match status" value="1"/>
</dbReference>
<evidence type="ECO:0000256" key="9">
    <source>
        <dbReference type="ARBA" id="ARBA00022989"/>
    </source>
</evidence>
<evidence type="ECO:0000256" key="2">
    <source>
        <dbReference type="ARBA" id="ARBA00005417"/>
    </source>
</evidence>
<accession>A0A1H8W080</accession>